<proteinExistence type="predicted"/>
<keyword evidence="2" id="KW-1185">Reference proteome</keyword>
<evidence type="ECO:0000313" key="1">
    <source>
        <dbReference type="EMBL" id="OWZ84305.1"/>
    </source>
</evidence>
<organism evidence="1 2">
    <name type="scientific">Natranaerobius trueperi</name>
    <dbReference type="NCBI Taxonomy" id="759412"/>
    <lineage>
        <taxon>Bacteria</taxon>
        <taxon>Bacillati</taxon>
        <taxon>Bacillota</taxon>
        <taxon>Clostridia</taxon>
        <taxon>Natranaerobiales</taxon>
        <taxon>Natranaerobiaceae</taxon>
        <taxon>Natranaerobius</taxon>
    </lineage>
</organism>
<comment type="caution">
    <text evidence="1">The sequence shown here is derived from an EMBL/GenBank/DDBJ whole genome shotgun (WGS) entry which is preliminary data.</text>
</comment>
<evidence type="ECO:0000313" key="2">
    <source>
        <dbReference type="Proteomes" id="UP000214588"/>
    </source>
</evidence>
<protein>
    <submittedName>
        <fullName evidence="1">Uncharacterized protein</fullName>
    </submittedName>
</protein>
<dbReference type="InterPro" id="IPR025619">
    <property type="entry name" value="YlzJ"/>
</dbReference>
<gene>
    <name evidence="1" type="ORF">CDO51_04395</name>
</gene>
<sequence length="72" mass="8078">MILYTPVALEDVHKGQSDNQQQFHEIEHKGRTVIVEPVNSFQGKVVRLISTDPNDFLDPTYQPGNMISIAGI</sequence>
<dbReference type="Proteomes" id="UP000214588">
    <property type="component" value="Unassembled WGS sequence"/>
</dbReference>
<dbReference type="RefSeq" id="WP_089023090.1">
    <property type="nucleotide sequence ID" value="NZ_NIQC01000006.1"/>
</dbReference>
<dbReference type="AlphaFoldDB" id="A0A226BZE2"/>
<dbReference type="OrthoDB" id="1683573at2"/>
<reference evidence="1 2" key="1">
    <citation type="submission" date="2017-06" db="EMBL/GenBank/DDBJ databases">
        <title>Draft Genome Sequence of Natranaerobius trueperi halophilic, alkalithermophilic bacteria from soda lakes.</title>
        <authorList>
            <person name="Zhao B."/>
        </authorList>
    </citation>
    <scope>NUCLEOTIDE SEQUENCE [LARGE SCALE GENOMIC DNA]</scope>
    <source>
        <strain evidence="1 2">DSM 18760</strain>
    </source>
</reference>
<dbReference type="Pfam" id="PF14035">
    <property type="entry name" value="YlzJ"/>
    <property type="match status" value="1"/>
</dbReference>
<dbReference type="EMBL" id="NIQC01000006">
    <property type="protein sequence ID" value="OWZ84305.1"/>
    <property type="molecule type" value="Genomic_DNA"/>
</dbReference>
<name>A0A226BZE2_9FIRM</name>
<accession>A0A226BZE2</accession>